<name>A0A1Z5J0N8_9LACO</name>
<dbReference type="GO" id="GO:0003700">
    <property type="term" value="F:DNA-binding transcription factor activity"/>
    <property type="evidence" value="ECO:0007669"/>
    <property type="project" value="InterPro"/>
</dbReference>
<gene>
    <name evidence="6" type="primary">lysR_7</name>
    <name evidence="6" type="ORF">IWT5_00810</name>
</gene>
<dbReference type="AlphaFoldDB" id="A0A1Z5J0N8"/>
<keyword evidence="7" id="KW-1185">Reference proteome</keyword>
<dbReference type="PANTHER" id="PTHR30126:SF96">
    <property type="entry name" value="TRANSCRIPTIONAL REGULATORY PROTEIN, LYSR FAMILY"/>
    <property type="match status" value="1"/>
</dbReference>
<sequence>MNSNLLFFLQAIQETGSISETAHQLYVTQPYVSRIIKEAEKKYDVTLLVREHHPITLTIAGRKLLEYLRSSQQLQKNMQREMAALAKHQTDYLTICTNASFGHDWYAEILQHYLAKQPNTVLKTVELPYQEAEKQLRSGMVDVVIDKPINDEQFKYLHIVDFSVLLIIPANSPIYRPNCTWRDYRVLDLKQLNNQSFINVNEGSSFQQMVDTKLLTLNIAIKPTLQVTNLQTATILAFNQLGITFAPDLVLRTSQLIPENNVNIIRMPREVMFFDFGVNVPQRMVDSPLIKSLVSAIKETIQL</sequence>
<evidence type="ECO:0000256" key="1">
    <source>
        <dbReference type="ARBA" id="ARBA00009437"/>
    </source>
</evidence>
<evidence type="ECO:0000256" key="4">
    <source>
        <dbReference type="ARBA" id="ARBA00023163"/>
    </source>
</evidence>
<evidence type="ECO:0000256" key="3">
    <source>
        <dbReference type="ARBA" id="ARBA00023125"/>
    </source>
</evidence>
<dbReference type="EMBL" id="BCMJ01000003">
    <property type="protein sequence ID" value="GAX07660.1"/>
    <property type="molecule type" value="Genomic_DNA"/>
</dbReference>
<evidence type="ECO:0000313" key="6">
    <source>
        <dbReference type="EMBL" id="GAX07660.1"/>
    </source>
</evidence>
<dbReference type="InterPro" id="IPR005119">
    <property type="entry name" value="LysR_subst-bd"/>
</dbReference>
<dbReference type="Proteomes" id="UP000223370">
    <property type="component" value="Unassembled WGS sequence"/>
</dbReference>
<dbReference type="PROSITE" id="PS50931">
    <property type="entry name" value="HTH_LYSR"/>
    <property type="match status" value="1"/>
</dbReference>
<dbReference type="CDD" id="cd05466">
    <property type="entry name" value="PBP2_LTTR_substrate"/>
    <property type="match status" value="1"/>
</dbReference>
<comment type="caution">
    <text evidence="6">The sequence shown here is derived from an EMBL/GenBank/DDBJ whole genome shotgun (WGS) entry which is preliminary data.</text>
</comment>
<accession>A0A1Z5J0N8</accession>
<dbReference type="Pfam" id="PF00126">
    <property type="entry name" value="HTH_1"/>
    <property type="match status" value="1"/>
</dbReference>
<keyword evidence="3" id="KW-0238">DNA-binding</keyword>
<feature type="domain" description="HTH lysR-type" evidence="5">
    <location>
        <begin position="1"/>
        <end position="58"/>
    </location>
</feature>
<dbReference type="InterPro" id="IPR000847">
    <property type="entry name" value="LysR_HTH_N"/>
</dbReference>
<dbReference type="OrthoDB" id="9803735at2"/>
<comment type="similarity">
    <text evidence="1">Belongs to the LysR transcriptional regulatory family.</text>
</comment>
<dbReference type="Gene3D" id="3.40.190.290">
    <property type="match status" value="1"/>
</dbReference>
<proteinExistence type="inferred from homology"/>
<dbReference type="Gene3D" id="1.10.10.10">
    <property type="entry name" value="Winged helix-like DNA-binding domain superfamily/Winged helix DNA-binding domain"/>
    <property type="match status" value="1"/>
</dbReference>
<dbReference type="GO" id="GO:0003677">
    <property type="term" value="F:DNA binding"/>
    <property type="evidence" value="ECO:0007669"/>
    <property type="project" value="UniProtKB-KW"/>
</dbReference>
<dbReference type="RefSeq" id="WP_098824037.1">
    <property type="nucleotide sequence ID" value="NZ_BCMJ01000003.1"/>
</dbReference>
<dbReference type="SUPFAM" id="SSF46785">
    <property type="entry name" value="Winged helix' DNA-binding domain"/>
    <property type="match status" value="1"/>
</dbReference>
<protein>
    <submittedName>
        <fullName evidence="6">LysR family transcriptional regulator</fullName>
    </submittedName>
</protein>
<keyword evidence="4" id="KW-0804">Transcription</keyword>
<evidence type="ECO:0000259" key="5">
    <source>
        <dbReference type="PROSITE" id="PS50931"/>
    </source>
</evidence>
<dbReference type="InterPro" id="IPR036388">
    <property type="entry name" value="WH-like_DNA-bd_sf"/>
</dbReference>
<dbReference type="InterPro" id="IPR036390">
    <property type="entry name" value="WH_DNA-bd_sf"/>
</dbReference>
<dbReference type="PANTHER" id="PTHR30126">
    <property type="entry name" value="HTH-TYPE TRANSCRIPTIONAL REGULATOR"/>
    <property type="match status" value="1"/>
</dbReference>
<keyword evidence="2" id="KW-0805">Transcription regulation</keyword>
<evidence type="ECO:0000256" key="2">
    <source>
        <dbReference type="ARBA" id="ARBA00023015"/>
    </source>
</evidence>
<dbReference type="SUPFAM" id="SSF53850">
    <property type="entry name" value="Periplasmic binding protein-like II"/>
    <property type="match status" value="1"/>
</dbReference>
<evidence type="ECO:0000313" key="7">
    <source>
        <dbReference type="Proteomes" id="UP000223370"/>
    </source>
</evidence>
<organism evidence="6 7">
    <name type="scientific">Secundilactobacillus silagincola</name>
    <dbReference type="NCBI Taxonomy" id="1714681"/>
    <lineage>
        <taxon>Bacteria</taxon>
        <taxon>Bacillati</taxon>
        <taxon>Bacillota</taxon>
        <taxon>Bacilli</taxon>
        <taxon>Lactobacillales</taxon>
        <taxon>Lactobacillaceae</taxon>
        <taxon>Secundilactobacillus</taxon>
    </lineage>
</organism>
<reference evidence="6 7" key="1">
    <citation type="submission" date="2015-11" db="EMBL/GenBank/DDBJ databases">
        <title>Draft genome sequences of new species of the genus Lactobacillus isolated from orchardgrass silage.</title>
        <authorList>
            <person name="Tohno M."/>
            <person name="Tanizawa Y."/>
            <person name="Arita M."/>
        </authorList>
    </citation>
    <scope>NUCLEOTIDE SEQUENCE [LARGE SCALE GENOMIC DNA]</scope>
    <source>
        <strain evidence="6 7">IWT5</strain>
    </source>
</reference>
<dbReference type="Pfam" id="PF03466">
    <property type="entry name" value="LysR_substrate"/>
    <property type="match status" value="1"/>
</dbReference>